<dbReference type="SUPFAM" id="SSF51445">
    <property type="entry name" value="(Trans)glycosidases"/>
    <property type="match status" value="1"/>
</dbReference>
<keyword evidence="2" id="KW-0732">Signal</keyword>
<accession>A0ABY3SEI2</accession>
<comment type="similarity">
    <text evidence="1">Belongs to the glycosyl hydrolase 27 family.</text>
</comment>
<dbReference type="Proteomes" id="UP001649230">
    <property type="component" value="Chromosome"/>
</dbReference>
<evidence type="ECO:0000256" key="3">
    <source>
        <dbReference type="ARBA" id="ARBA00022801"/>
    </source>
</evidence>
<gene>
    <name evidence="6" type="ORF">L0M14_18925</name>
</gene>
<proteinExistence type="inferred from homology"/>
<evidence type="ECO:0000256" key="4">
    <source>
        <dbReference type="ARBA" id="ARBA00023295"/>
    </source>
</evidence>
<dbReference type="InterPro" id="IPR017853">
    <property type="entry name" value="GH"/>
</dbReference>
<evidence type="ECO:0000313" key="7">
    <source>
        <dbReference type="Proteomes" id="UP001649230"/>
    </source>
</evidence>
<keyword evidence="4" id="KW-0326">Glycosidase</keyword>
<dbReference type="InterPro" id="IPR041233">
    <property type="entry name" value="Melibiase_C"/>
</dbReference>
<dbReference type="InterPro" id="IPR002241">
    <property type="entry name" value="Glyco_hydro_27"/>
</dbReference>
<dbReference type="PANTHER" id="PTHR11452">
    <property type="entry name" value="ALPHA-GALACTOSIDASE/ALPHA-N-ACETYLGALACTOSAMINIDASE"/>
    <property type="match status" value="1"/>
</dbReference>
<dbReference type="InterPro" id="IPR005084">
    <property type="entry name" value="CBM6"/>
</dbReference>
<dbReference type="InterPro" id="IPR013780">
    <property type="entry name" value="Glyco_hydro_b"/>
</dbReference>
<dbReference type="InterPro" id="IPR008979">
    <property type="entry name" value="Galactose-bd-like_sf"/>
</dbReference>
<evidence type="ECO:0000256" key="1">
    <source>
        <dbReference type="ARBA" id="ARBA00009743"/>
    </source>
</evidence>
<dbReference type="SUPFAM" id="SSF51011">
    <property type="entry name" value="Glycosyl hydrolase domain"/>
    <property type="match status" value="1"/>
</dbReference>
<dbReference type="Gene3D" id="2.60.120.260">
    <property type="entry name" value="Galactose-binding domain-like"/>
    <property type="match status" value="1"/>
</dbReference>
<dbReference type="InterPro" id="IPR006584">
    <property type="entry name" value="Cellulose-bd_IV"/>
</dbReference>
<dbReference type="InterPro" id="IPR013785">
    <property type="entry name" value="Aldolase_TIM"/>
</dbReference>
<dbReference type="PROSITE" id="PS51175">
    <property type="entry name" value="CBM6"/>
    <property type="match status" value="1"/>
</dbReference>
<feature type="domain" description="CBM6" evidence="5">
    <location>
        <begin position="354"/>
        <end position="435"/>
    </location>
</feature>
<protein>
    <submittedName>
        <fullName evidence="6">Carbohydrate-binding protein</fullName>
    </submittedName>
</protein>
<dbReference type="Gene3D" id="2.60.40.1180">
    <property type="entry name" value="Golgi alpha-mannosidase II"/>
    <property type="match status" value="1"/>
</dbReference>
<dbReference type="Pfam" id="PF03422">
    <property type="entry name" value="CBM_6"/>
    <property type="match status" value="1"/>
</dbReference>
<sequence>MKLGVYYNPLWVSPTVVGNSNYKIVGTDIPVESITNAGDRFNGGQPSSLYWVDVTKPGAEQYVKGYVNYFKNAGAKVLRVDFLSWFEDGIDKGRQVGVAHGSANYELALKWMAEACGNDMELSLVMPHLNNEAAVELKYGDWIRVNEDAANGDWGRFSDMDRGTRFPYWSQYHNAFDGLIYWSKIAGKGKMILDADFLRIHNMYKDEEKKSAISLVVLSGAPVIMADEYDTIGGASWVYQNTELLELNKKGFVAKPFSSDPQHADSMKWKGQLADGSWIVGLFNRDNGSVTKSIDFASDLGISGYASVRDLWKHQDLGSMNSYSDAIGQHDVRILKITPGATPPPPKPAKTIPGQIEAESYDSMSGVQTENSGEGGQNVGHIDTGDWMEYTVDVSTAGAYKVDSRVASINSTGKFDLKLDNQVLTSVQVPDTGAGKIIQRCRVRSICQPASISCA</sequence>
<dbReference type="SMART" id="SM00606">
    <property type="entry name" value="CBD_IV"/>
    <property type="match status" value="1"/>
</dbReference>
<keyword evidence="7" id="KW-1185">Reference proteome</keyword>
<reference evidence="6 7" key="1">
    <citation type="journal article" date="2024" name="Int. J. Syst. Evol. Microbiol.">
        <title>Paenibacillus hexagrammi sp. nov., a novel bacterium isolated from the gut content of Hexagrammos agrammus.</title>
        <authorList>
            <person name="Jung H.K."/>
            <person name="Kim D.G."/>
            <person name="Zin H."/>
            <person name="Park J."/>
            <person name="Jung H."/>
            <person name="Kim Y.O."/>
            <person name="Kong H.J."/>
            <person name="Kim J.W."/>
            <person name="Kim Y.S."/>
        </authorList>
    </citation>
    <scope>NUCLEOTIDE SEQUENCE [LARGE SCALE GENOMIC DNA]</scope>
    <source>
        <strain evidence="6 7">YPD9-1</strain>
    </source>
</reference>
<organism evidence="6 7">
    <name type="scientific">Paenibacillus hexagrammi</name>
    <dbReference type="NCBI Taxonomy" id="2908839"/>
    <lineage>
        <taxon>Bacteria</taxon>
        <taxon>Bacillati</taxon>
        <taxon>Bacillota</taxon>
        <taxon>Bacilli</taxon>
        <taxon>Bacillales</taxon>
        <taxon>Paenibacillaceae</taxon>
        <taxon>Paenibacillus</taxon>
    </lineage>
</organism>
<evidence type="ECO:0000256" key="2">
    <source>
        <dbReference type="ARBA" id="ARBA00022729"/>
    </source>
</evidence>
<evidence type="ECO:0000313" key="6">
    <source>
        <dbReference type="EMBL" id="UJF31828.1"/>
    </source>
</evidence>
<dbReference type="SUPFAM" id="SSF49785">
    <property type="entry name" value="Galactose-binding domain-like"/>
    <property type="match status" value="1"/>
</dbReference>
<dbReference type="PANTHER" id="PTHR11452:SF75">
    <property type="entry name" value="ALPHA-GALACTOSIDASE MEL1"/>
    <property type="match status" value="1"/>
</dbReference>
<dbReference type="CDD" id="cd04080">
    <property type="entry name" value="CBM6_cellulase-like"/>
    <property type="match status" value="1"/>
</dbReference>
<dbReference type="Gene3D" id="3.20.20.70">
    <property type="entry name" value="Aldolase class I"/>
    <property type="match status" value="1"/>
</dbReference>
<dbReference type="Pfam" id="PF17801">
    <property type="entry name" value="Melibiase_C"/>
    <property type="match status" value="1"/>
</dbReference>
<name>A0ABY3SEI2_9BACL</name>
<evidence type="ECO:0000259" key="5">
    <source>
        <dbReference type="PROSITE" id="PS51175"/>
    </source>
</evidence>
<dbReference type="EMBL" id="CP090978">
    <property type="protein sequence ID" value="UJF31828.1"/>
    <property type="molecule type" value="Genomic_DNA"/>
</dbReference>
<keyword evidence="3" id="KW-0378">Hydrolase</keyword>